<dbReference type="OrthoDB" id="8596411at2759"/>
<evidence type="ECO:0000313" key="10">
    <source>
        <dbReference type="EMBL" id="CAL1168706.1"/>
    </source>
</evidence>
<feature type="domain" description="Protein kinase" evidence="8">
    <location>
        <begin position="86"/>
        <end position="380"/>
    </location>
</feature>
<reference evidence="10" key="2">
    <citation type="submission" date="2024-04" db="EMBL/GenBank/DDBJ databases">
        <authorList>
            <person name="Chen Y."/>
            <person name="Shah S."/>
            <person name="Dougan E. K."/>
            <person name="Thang M."/>
            <person name="Chan C."/>
        </authorList>
    </citation>
    <scope>NUCLEOTIDE SEQUENCE [LARGE SCALE GENOMIC DNA]</scope>
</reference>
<keyword evidence="5 6" id="KW-0067">ATP-binding</keyword>
<evidence type="ECO:0000256" key="3">
    <source>
        <dbReference type="ARBA" id="ARBA00022741"/>
    </source>
</evidence>
<dbReference type="EMBL" id="CAMXCT030006526">
    <property type="protein sequence ID" value="CAL4802643.1"/>
    <property type="molecule type" value="Genomic_DNA"/>
</dbReference>
<evidence type="ECO:0000256" key="5">
    <source>
        <dbReference type="ARBA" id="ARBA00022840"/>
    </source>
</evidence>
<dbReference type="PROSITE" id="PS00107">
    <property type="entry name" value="PROTEIN_KINASE_ATP"/>
    <property type="match status" value="1"/>
</dbReference>
<dbReference type="Pfam" id="PF00069">
    <property type="entry name" value="Pkinase"/>
    <property type="match status" value="1"/>
</dbReference>
<keyword evidence="12" id="KW-1185">Reference proteome</keyword>
<dbReference type="InterPro" id="IPR050205">
    <property type="entry name" value="CDPK_Ser/Thr_kinases"/>
</dbReference>
<feature type="binding site" evidence="6">
    <location>
        <position position="125"/>
    </location>
    <ligand>
        <name>ATP</name>
        <dbReference type="ChEBI" id="CHEBI:30616"/>
    </ligand>
</feature>
<evidence type="ECO:0000256" key="4">
    <source>
        <dbReference type="ARBA" id="ARBA00022777"/>
    </source>
</evidence>
<dbReference type="Proteomes" id="UP001152797">
    <property type="component" value="Unassembled WGS sequence"/>
</dbReference>
<evidence type="ECO:0000256" key="2">
    <source>
        <dbReference type="ARBA" id="ARBA00022679"/>
    </source>
</evidence>
<dbReference type="GO" id="GO:0004674">
    <property type="term" value="F:protein serine/threonine kinase activity"/>
    <property type="evidence" value="ECO:0007669"/>
    <property type="project" value="UniProtKB-KW"/>
</dbReference>
<dbReference type="SMART" id="SM00220">
    <property type="entry name" value="S_TKc"/>
    <property type="match status" value="1"/>
</dbReference>
<dbReference type="AlphaFoldDB" id="A0A9P1DTS6"/>
<evidence type="ECO:0000256" key="7">
    <source>
        <dbReference type="SAM" id="MobiDB-lite"/>
    </source>
</evidence>
<keyword evidence="1" id="KW-0723">Serine/threonine-protein kinase</keyword>
<dbReference type="EMBL" id="CAMXCT010006526">
    <property type="protein sequence ID" value="CAI4015331.1"/>
    <property type="molecule type" value="Genomic_DNA"/>
</dbReference>
<name>A0A9P1DTS6_9DINO</name>
<comment type="caution">
    <text evidence="9">The sequence shown here is derived from an EMBL/GenBank/DDBJ whole genome shotgun (WGS) entry which is preliminary data.</text>
</comment>
<evidence type="ECO:0000256" key="6">
    <source>
        <dbReference type="PROSITE-ProRule" id="PRU10141"/>
    </source>
</evidence>
<sequence>MRVDNSRDRSFGRCTNISIRNQSTMRTRWQRLQQHISSCCRWCCSSPSWPSGPASTELRKRYKEMEASYEGIVTLQPNSRGIDDYFIKGPMLGQGGFGTVCQATPTKRAIKAQPALKEGKGYALKRVKLPLRDAEIEMISKSLLGVSPARMLQFLKVIGGPEATQQHVTRNLLRVLEIPHTMHIAMDLLEGPTLRDWMMENKARVPEPLAADLTTQMLKAVHFLHRVAGALHRDVKPQNFGFTQALRQDEPATLQLFDMGLVYVLPEPIVEATAHELYALGLGGTMHWIPPETWAGYSGACSDIWGIGLILHVLLLRQLPFGLQYCEDRDAVYLAVKECGPVQRVSGEASAEALQLVQQLLSKDPSQRPSTAVALQWPWLRTAQASSPPSSPSPLSTSRRRTVAAAAAQRQVQLPAETERWKERSFWHSLMLKSSDFWSKAD</sequence>
<evidence type="ECO:0000313" key="11">
    <source>
        <dbReference type="EMBL" id="CAL4802643.1"/>
    </source>
</evidence>
<keyword evidence="2" id="KW-0808">Transferase</keyword>
<proteinExistence type="predicted"/>
<dbReference type="SUPFAM" id="SSF56112">
    <property type="entry name" value="Protein kinase-like (PK-like)"/>
    <property type="match status" value="1"/>
</dbReference>
<dbReference type="CDD" id="cd00180">
    <property type="entry name" value="PKc"/>
    <property type="match status" value="1"/>
</dbReference>
<reference evidence="9" key="1">
    <citation type="submission" date="2022-10" db="EMBL/GenBank/DDBJ databases">
        <authorList>
            <person name="Chen Y."/>
            <person name="Dougan E. K."/>
            <person name="Chan C."/>
            <person name="Rhodes N."/>
            <person name="Thang M."/>
        </authorList>
    </citation>
    <scope>NUCLEOTIDE SEQUENCE</scope>
</reference>
<keyword evidence="4 11" id="KW-0418">Kinase</keyword>
<feature type="region of interest" description="Disordered" evidence="7">
    <location>
        <begin position="383"/>
        <end position="416"/>
    </location>
</feature>
<evidence type="ECO:0000313" key="12">
    <source>
        <dbReference type="Proteomes" id="UP001152797"/>
    </source>
</evidence>
<evidence type="ECO:0000256" key="1">
    <source>
        <dbReference type="ARBA" id="ARBA00022527"/>
    </source>
</evidence>
<protein>
    <submittedName>
        <fullName evidence="11">Calcium-dependent protein kinase 27</fullName>
    </submittedName>
</protein>
<dbReference type="PANTHER" id="PTHR24349">
    <property type="entry name" value="SERINE/THREONINE-PROTEIN KINASE"/>
    <property type="match status" value="1"/>
</dbReference>
<feature type="compositionally biased region" description="Low complexity" evidence="7">
    <location>
        <begin position="393"/>
        <end position="412"/>
    </location>
</feature>
<dbReference type="Gene3D" id="1.10.510.10">
    <property type="entry name" value="Transferase(Phosphotransferase) domain 1"/>
    <property type="match status" value="1"/>
</dbReference>
<dbReference type="InterPro" id="IPR017441">
    <property type="entry name" value="Protein_kinase_ATP_BS"/>
</dbReference>
<gene>
    <name evidence="9" type="ORF">C1SCF055_LOCUS40165</name>
</gene>
<accession>A0A9P1DTS6</accession>
<dbReference type="InterPro" id="IPR011009">
    <property type="entry name" value="Kinase-like_dom_sf"/>
</dbReference>
<organism evidence="9">
    <name type="scientific">Cladocopium goreaui</name>
    <dbReference type="NCBI Taxonomy" id="2562237"/>
    <lineage>
        <taxon>Eukaryota</taxon>
        <taxon>Sar</taxon>
        <taxon>Alveolata</taxon>
        <taxon>Dinophyceae</taxon>
        <taxon>Suessiales</taxon>
        <taxon>Symbiodiniaceae</taxon>
        <taxon>Cladocopium</taxon>
    </lineage>
</organism>
<dbReference type="InterPro" id="IPR000719">
    <property type="entry name" value="Prot_kinase_dom"/>
</dbReference>
<dbReference type="GO" id="GO:0005524">
    <property type="term" value="F:ATP binding"/>
    <property type="evidence" value="ECO:0007669"/>
    <property type="project" value="UniProtKB-UniRule"/>
</dbReference>
<keyword evidence="3 6" id="KW-0547">Nucleotide-binding</keyword>
<dbReference type="PROSITE" id="PS50011">
    <property type="entry name" value="PROTEIN_KINASE_DOM"/>
    <property type="match status" value="1"/>
</dbReference>
<evidence type="ECO:0000259" key="8">
    <source>
        <dbReference type="PROSITE" id="PS50011"/>
    </source>
</evidence>
<evidence type="ECO:0000313" key="9">
    <source>
        <dbReference type="EMBL" id="CAI4015331.1"/>
    </source>
</evidence>
<dbReference type="EMBL" id="CAMXCT020006526">
    <property type="protein sequence ID" value="CAL1168706.1"/>
    <property type="molecule type" value="Genomic_DNA"/>
</dbReference>